<dbReference type="AlphaFoldDB" id="A0A6C0AFG5"/>
<proteinExistence type="predicted"/>
<sequence>MCFFIRDRVVYFLEHFLNYLKDFYKKLEDIYYLEYFPNFFDYI</sequence>
<name>A0A6C0AFG5_9ZZZZ</name>
<accession>A0A6C0AFG5</accession>
<protein>
    <submittedName>
        <fullName evidence="1">Uncharacterized protein</fullName>
    </submittedName>
</protein>
<reference evidence="1" key="1">
    <citation type="journal article" date="2020" name="Nature">
        <title>Giant virus diversity and host interactions through global metagenomics.</title>
        <authorList>
            <person name="Schulz F."/>
            <person name="Roux S."/>
            <person name="Paez-Espino D."/>
            <person name="Jungbluth S."/>
            <person name="Walsh D.A."/>
            <person name="Denef V.J."/>
            <person name="McMahon K.D."/>
            <person name="Konstantinidis K.T."/>
            <person name="Eloe-Fadrosh E.A."/>
            <person name="Kyrpides N.C."/>
            <person name="Woyke T."/>
        </authorList>
    </citation>
    <scope>NUCLEOTIDE SEQUENCE</scope>
    <source>
        <strain evidence="1">GVMAG-S-1021933-23</strain>
    </source>
</reference>
<organism evidence="1">
    <name type="scientific">viral metagenome</name>
    <dbReference type="NCBI Taxonomy" id="1070528"/>
    <lineage>
        <taxon>unclassified sequences</taxon>
        <taxon>metagenomes</taxon>
        <taxon>organismal metagenomes</taxon>
    </lineage>
</organism>
<dbReference type="EMBL" id="MN740597">
    <property type="protein sequence ID" value="QHS78436.1"/>
    <property type="molecule type" value="Genomic_DNA"/>
</dbReference>
<evidence type="ECO:0000313" key="1">
    <source>
        <dbReference type="EMBL" id="QHS78436.1"/>
    </source>
</evidence>